<name>M4T9A4_HYPDD</name>
<feature type="signal peptide" evidence="1">
    <location>
        <begin position="1"/>
        <end position="23"/>
    </location>
</feature>
<evidence type="ECO:0000313" key="2">
    <source>
        <dbReference type="EMBL" id="AGH70395.1"/>
    </source>
</evidence>
<evidence type="ECO:0000256" key="1">
    <source>
        <dbReference type="SAM" id="SignalP"/>
    </source>
</evidence>
<proteinExistence type="predicted"/>
<feature type="chain" id="PRO_5004058968" evidence="1">
    <location>
        <begin position="24"/>
        <end position="69"/>
    </location>
</feature>
<dbReference type="EMBL" id="JX536087">
    <property type="protein sequence ID" value="AGH70395.1"/>
    <property type="molecule type" value="Genomic_DNA"/>
</dbReference>
<accession>M4T9A4</accession>
<sequence>MKFNFGIIFFFLALVFAVGQANAEEAEAETMVRRDADGTFYASRGKRSPDPSILDVITDAVNSAMNAMG</sequence>
<protein>
    <submittedName>
        <fullName evidence="2">VenA1</fullName>
    </submittedName>
</protein>
<reference evidence="2" key="1">
    <citation type="journal article" date="2013" name="Insect Biochem. Mol. Biol.">
        <title>Venom gland extract is not required for successful parasitism in the polydnavirus-associated endoparasitoid Hyposoter didymator (Hym. Ichneumonidae) despite the presence of numerous novel and conserved venom proteins.</title>
        <authorList>
            <person name="Doremus T."/>
            <person name="Urbach S."/>
            <person name="Jouan V."/>
            <person name="Cousserans F."/>
            <person name="Ravallec M."/>
            <person name="Demettre E."/>
            <person name="Wajnberg E."/>
            <person name="Poulain J."/>
            <person name="Azema-Dossat C."/>
            <person name="Darboux I."/>
            <person name="Escoubas J.M."/>
            <person name="Colinet D."/>
            <person name="Gatti J.L."/>
            <person name="Poirie M."/>
            <person name="Volkoff A.N."/>
        </authorList>
    </citation>
    <scope>NUCLEOTIDE SEQUENCE</scope>
</reference>
<keyword evidence="1" id="KW-0732">Signal</keyword>
<dbReference type="AlphaFoldDB" id="M4T9A4"/>
<organism evidence="2">
    <name type="scientific">Hyposoter didymator</name>
    <name type="common">Parasitoid wasp</name>
    <name type="synonym">Ichneumon didymator</name>
    <dbReference type="NCBI Taxonomy" id="260305"/>
    <lineage>
        <taxon>Eukaryota</taxon>
        <taxon>Metazoa</taxon>
        <taxon>Ecdysozoa</taxon>
        <taxon>Arthropoda</taxon>
        <taxon>Hexapoda</taxon>
        <taxon>Insecta</taxon>
        <taxon>Pterygota</taxon>
        <taxon>Neoptera</taxon>
        <taxon>Endopterygota</taxon>
        <taxon>Hymenoptera</taxon>
        <taxon>Apocrita</taxon>
        <taxon>Ichneumonoidea</taxon>
        <taxon>Ichneumonidae</taxon>
        <taxon>Campopleginae</taxon>
        <taxon>Dusona group</taxon>
        <taxon>Hyposoter</taxon>
    </lineage>
</organism>